<dbReference type="GO" id="GO:0003700">
    <property type="term" value="F:DNA-binding transcription factor activity"/>
    <property type="evidence" value="ECO:0007669"/>
    <property type="project" value="TreeGrafter"/>
</dbReference>
<dbReference type="SUPFAM" id="SSF48498">
    <property type="entry name" value="Tetracyclin repressor-like, C-terminal domain"/>
    <property type="match status" value="1"/>
</dbReference>
<dbReference type="Proteomes" id="UP000199063">
    <property type="component" value="Unassembled WGS sequence"/>
</dbReference>
<organism evidence="6 7">
    <name type="scientific">Streptomyces wuyuanensis</name>
    <dbReference type="NCBI Taxonomy" id="1196353"/>
    <lineage>
        <taxon>Bacteria</taxon>
        <taxon>Bacillati</taxon>
        <taxon>Actinomycetota</taxon>
        <taxon>Actinomycetes</taxon>
        <taxon>Kitasatosporales</taxon>
        <taxon>Streptomycetaceae</taxon>
        <taxon>Streptomyces</taxon>
    </lineage>
</organism>
<dbReference type="PROSITE" id="PS50977">
    <property type="entry name" value="HTH_TETR_2"/>
    <property type="match status" value="1"/>
</dbReference>
<dbReference type="GeneID" id="40827403"/>
<keyword evidence="7" id="KW-1185">Reference proteome</keyword>
<dbReference type="PANTHER" id="PTHR30055">
    <property type="entry name" value="HTH-TYPE TRANSCRIPTIONAL REGULATOR RUTR"/>
    <property type="match status" value="1"/>
</dbReference>
<evidence type="ECO:0000256" key="3">
    <source>
        <dbReference type="ARBA" id="ARBA00023163"/>
    </source>
</evidence>
<feature type="domain" description="HTH tetR-type" evidence="5">
    <location>
        <begin position="22"/>
        <end position="82"/>
    </location>
</feature>
<dbReference type="EMBL" id="FNHI01000001">
    <property type="protein sequence ID" value="SDL73085.1"/>
    <property type="molecule type" value="Genomic_DNA"/>
</dbReference>
<protein>
    <submittedName>
        <fullName evidence="6">DNA-binding transcriptional regulator, AcrR family</fullName>
    </submittedName>
</protein>
<dbReference type="Gene3D" id="1.10.10.60">
    <property type="entry name" value="Homeodomain-like"/>
    <property type="match status" value="1"/>
</dbReference>
<dbReference type="AlphaFoldDB" id="A0A1G9MHE2"/>
<evidence type="ECO:0000256" key="4">
    <source>
        <dbReference type="PROSITE-ProRule" id="PRU00335"/>
    </source>
</evidence>
<dbReference type="InterPro" id="IPR050109">
    <property type="entry name" value="HTH-type_TetR-like_transc_reg"/>
</dbReference>
<accession>A0A1G9MHE2</accession>
<dbReference type="GO" id="GO:0000976">
    <property type="term" value="F:transcription cis-regulatory region binding"/>
    <property type="evidence" value="ECO:0007669"/>
    <property type="project" value="TreeGrafter"/>
</dbReference>
<dbReference type="InterPro" id="IPR036271">
    <property type="entry name" value="Tet_transcr_reg_TetR-rel_C_sf"/>
</dbReference>
<dbReference type="InterPro" id="IPR011075">
    <property type="entry name" value="TetR_C"/>
</dbReference>
<evidence type="ECO:0000259" key="5">
    <source>
        <dbReference type="PROSITE" id="PS50977"/>
    </source>
</evidence>
<evidence type="ECO:0000256" key="1">
    <source>
        <dbReference type="ARBA" id="ARBA00023015"/>
    </source>
</evidence>
<evidence type="ECO:0000313" key="6">
    <source>
        <dbReference type="EMBL" id="SDL73085.1"/>
    </source>
</evidence>
<dbReference type="OrthoDB" id="9796019at2"/>
<dbReference type="PRINTS" id="PR00455">
    <property type="entry name" value="HTHTETR"/>
</dbReference>
<dbReference type="STRING" id="1196353.SAMN05444921_10163"/>
<dbReference type="RefSeq" id="WP_093651716.1">
    <property type="nucleotide sequence ID" value="NZ_FNHI01000001.1"/>
</dbReference>
<keyword evidence="1" id="KW-0805">Transcription regulation</keyword>
<keyword evidence="2 4" id="KW-0238">DNA-binding</keyword>
<dbReference type="SUPFAM" id="SSF46689">
    <property type="entry name" value="Homeodomain-like"/>
    <property type="match status" value="1"/>
</dbReference>
<sequence length="208" mass="22501">MGTSRSGAAARPGSVTLRRRGPVLEQAILDAALEQLSTVGWGGLTMEGVAAGARTGKAAVYRRWPSKEDLVADALEAGLPSLGEAPDHGSVREDLYQLARRMRAAMFSKPGCALRAVLHECDTTTAERFHGLIASGVIEPSVRLFRQVVRQGVARGDVRSDAMDDMVFDVIPAMMMYRSKVCGSEWRDADIADMIDRVMVPLLCPRDG</sequence>
<dbReference type="PANTHER" id="PTHR30055:SF225">
    <property type="entry name" value="TRANSCRIPTIONAL REGULATORY PROTEIN-RELATED"/>
    <property type="match status" value="1"/>
</dbReference>
<dbReference type="Pfam" id="PF16859">
    <property type="entry name" value="TetR_C_11"/>
    <property type="match status" value="1"/>
</dbReference>
<gene>
    <name evidence="6" type="ORF">SAMN05444921_10163</name>
</gene>
<feature type="DNA-binding region" description="H-T-H motif" evidence="4">
    <location>
        <begin position="45"/>
        <end position="64"/>
    </location>
</feature>
<dbReference type="InterPro" id="IPR009057">
    <property type="entry name" value="Homeodomain-like_sf"/>
</dbReference>
<reference evidence="7" key="1">
    <citation type="submission" date="2016-10" db="EMBL/GenBank/DDBJ databases">
        <authorList>
            <person name="Varghese N."/>
            <person name="Submissions S."/>
        </authorList>
    </citation>
    <scope>NUCLEOTIDE SEQUENCE [LARGE SCALE GENOMIC DNA]</scope>
    <source>
        <strain evidence="7">CGMCC 4.7042</strain>
    </source>
</reference>
<dbReference type="InterPro" id="IPR001647">
    <property type="entry name" value="HTH_TetR"/>
</dbReference>
<name>A0A1G9MHE2_9ACTN</name>
<evidence type="ECO:0000256" key="2">
    <source>
        <dbReference type="ARBA" id="ARBA00023125"/>
    </source>
</evidence>
<evidence type="ECO:0000313" key="7">
    <source>
        <dbReference type="Proteomes" id="UP000199063"/>
    </source>
</evidence>
<keyword evidence="3" id="KW-0804">Transcription</keyword>
<dbReference type="Pfam" id="PF00440">
    <property type="entry name" value="TetR_N"/>
    <property type="match status" value="1"/>
</dbReference>
<dbReference type="Gene3D" id="1.10.357.10">
    <property type="entry name" value="Tetracycline Repressor, domain 2"/>
    <property type="match status" value="1"/>
</dbReference>
<proteinExistence type="predicted"/>